<evidence type="ECO:0000256" key="6">
    <source>
        <dbReference type="ARBA" id="ARBA00022917"/>
    </source>
</evidence>
<comment type="similarity">
    <text evidence="1">Belongs to the class-II aminoacyl-tRNA synthetase family.</text>
</comment>
<dbReference type="InterPro" id="IPR004516">
    <property type="entry name" value="HisRS/HisZ"/>
</dbReference>
<dbReference type="PANTHER" id="PTHR43707">
    <property type="entry name" value="HISTIDYL-TRNA SYNTHETASE"/>
    <property type="match status" value="1"/>
</dbReference>
<dbReference type="InterPro" id="IPR036621">
    <property type="entry name" value="Anticodon-bd_dom_sf"/>
</dbReference>
<keyword evidence="7" id="KW-0030">Aminoacyl-tRNA synthetase</keyword>
<evidence type="ECO:0000256" key="4">
    <source>
        <dbReference type="ARBA" id="ARBA00022741"/>
    </source>
</evidence>
<dbReference type="PANTHER" id="PTHR43707:SF1">
    <property type="entry name" value="HISTIDINE--TRNA LIGASE, MITOCHONDRIAL-RELATED"/>
    <property type="match status" value="1"/>
</dbReference>
<evidence type="ECO:0000256" key="8">
    <source>
        <dbReference type="ARBA" id="ARBA00030619"/>
    </source>
</evidence>
<keyword evidence="6" id="KW-0648">Protein biosynthesis</keyword>
<dbReference type="InterPro" id="IPR006195">
    <property type="entry name" value="aa-tRNA-synth_II"/>
</dbReference>
<reference evidence="11" key="1">
    <citation type="submission" date="2019-08" db="EMBL/GenBank/DDBJ databases">
        <authorList>
            <person name="Kucharzyk K."/>
            <person name="Murdoch R.W."/>
            <person name="Higgins S."/>
            <person name="Loffler F."/>
        </authorList>
    </citation>
    <scope>NUCLEOTIDE SEQUENCE</scope>
</reference>
<evidence type="ECO:0000256" key="1">
    <source>
        <dbReference type="ARBA" id="ARBA00008226"/>
    </source>
</evidence>
<dbReference type="Pfam" id="PF03129">
    <property type="entry name" value="HGTP_anticodon"/>
    <property type="match status" value="1"/>
</dbReference>
<dbReference type="InterPro" id="IPR004154">
    <property type="entry name" value="Anticodon-bd"/>
</dbReference>
<dbReference type="GO" id="GO:0004821">
    <property type="term" value="F:histidine-tRNA ligase activity"/>
    <property type="evidence" value="ECO:0007669"/>
    <property type="project" value="UniProtKB-EC"/>
</dbReference>
<keyword evidence="4" id="KW-0547">Nucleotide-binding</keyword>
<dbReference type="AlphaFoldDB" id="A0A644ZL75"/>
<dbReference type="NCBIfam" id="TIGR00442">
    <property type="entry name" value="hisS"/>
    <property type="match status" value="1"/>
</dbReference>
<dbReference type="GO" id="GO:0005524">
    <property type="term" value="F:ATP binding"/>
    <property type="evidence" value="ECO:0007669"/>
    <property type="project" value="UniProtKB-KW"/>
</dbReference>
<keyword evidence="5" id="KW-0067">ATP-binding</keyword>
<gene>
    <name evidence="11" type="primary">hisS_33</name>
    <name evidence="11" type="ORF">SDC9_85143</name>
</gene>
<dbReference type="PROSITE" id="PS50862">
    <property type="entry name" value="AA_TRNA_LIGASE_II"/>
    <property type="match status" value="1"/>
</dbReference>
<comment type="caution">
    <text evidence="11">The sequence shown here is derived from an EMBL/GenBank/DDBJ whole genome shotgun (WGS) entry which is preliminary data.</text>
</comment>
<evidence type="ECO:0000256" key="9">
    <source>
        <dbReference type="ARBA" id="ARBA00047639"/>
    </source>
</evidence>
<protein>
    <recommendedName>
        <fullName evidence="2">histidine--tRNA ligase</fullName>
        <ecNumber evidence="2">6.1.1.21</ecNumber>
    </recommendedName>
    <alternativeName>
        <fullName evidence="8">Histidyl-tRNA synthetase</fullName>
    </alternativeName>
</protein>
<dbReference type="Gene3D" id="3.30.930.10">
    <property type="entry name" value="Bira Bifunctional Protein, Domain 2"/>
    <property type="match status" value="1"/>
</dbReference>
<dbReference type="GO" id="GO:0006427">
    <property type="term" value="P:histidyl-tRNA aminoacylation"/>
    <property type="evidence" value="ECO:0007669"/>
    <property type="project" value="InterPro"/>
</dbReference>
<dbReference type="SUPFAM" id="SSF55681">
    <property type="entry name" value="Class II aaRS and biotin synthetases"/>
    <property type="match status" value="1"/>
</dbReference>
<dbReference type="Gene3D" id="3.40.50.800">
    <property type="entry name" value="Anticodon-binding domain"/>
    <property type="match status" value="1"/>
</dbReference>
<dbReference type="InterPro" id="IPR033656">
    <property type="entry name" value="HisRS_anticodon"/>
</dbReference>
<accession>A0A644ZL75</accession>
<evidence type="ECO:0000256" key="3">
    <source>
        <dbReference type="ARBA" id="ARBA00022598"/>
    </source>
</evidence>
<organism evidence="11">
    <name type="scientific">bioreactor metagenome</name>
    <dbReference type="NCBI Taxonomy" id="1076179"/>
    <lineage>
        <taxon>unclassified sequences</taxon>
        <taxon>metagenomes</taxon>
        <taxon>ecological metagenomes</taxon>
    </lineage>
</organism>
<evidence type="ECO:0000313" key="11">
    <source>
        <dbReference type="EMBL" id="MPM38514.1"/>
    </source>
</evidence>
<evidence type="ECO:0000256" key="7">
    <source>
        <dbReference type="ARBA" id="ARBA00023146"/>
    </source>
</evidence>
<dbReference type="SUPFAM" id="SSF52954">
    <property type="entry name" value="Class II aaRS ABD-related"/>
    <property type="match status" value="1"/>
</dbReference>
<evidence type="ECO:0000256" key="5">
    <source>
        <dbReference type="ARBA" id="ARBA00022840"/>
    </source>
</evidence>
<dbReference type="HAMAP" id="MF_00127">
    <property type="entry name" value="His_tRNA_synth"/>
    <property type="match status" value="1"/>
</dbReference>
<feature type="domain" description="Aminoacyl-transfer RNA synthetases class-II family profile" evidence="10">
    <location>
        <begin position="1"/>
        <end position="323"/>
    </location>
</feature>
<dbReference type="InterPro" id="IPR015807">
    <property type="entry name" value="His-tRNA-ligase"/>
</dbReference>
<comment type="catalytic activity">
    <reaction evidence="9">
        <text>tRNA(His) + L-histidine + ATP = L-histidyl-tRNA(His) + AMP + diphosphate + H(+)</text>
        <dbReference type="Rhea" id="RHEA:17313"/>
        <dbReference type="Rhea" id="RHEA-COMP:9665"/>
        <dbReference type="Rhea" id="RHEA-COMP:9689"/>
        <dbReference type="ChEBI" id="CHEBI:15378"/>
        <dbReference type="ChEBI" id="CHEBI:30616"/>
        <dbReference type="ChEBI" id="CHEBI:33019"/>
        <dbReference type="ChEBI" id="CHEBI:57595"/>
        <dbReference type="ChEBI" id="CHEBI:78442"/>
        <dbReference type="ChEBI" id="CHEBI:78527"/>
        <dbReference type="ChEBI" id="CHEBI:456215"/>
        <dbReference type="EC" id="6.1.1.21"/>
    </reaction>
</comment>
<dbReference type="InterPro" id="IPR045864">
    <property type="entry name" value="aa-tRNA-synth_II/BPL/LPL"/>
</dbReference>
<sequence>MAKSAPLPGTADIFPAEARAWRFLEETGRKVFERYGFGELRTPVFEATEVFQRGLGDETEVVQKEMYTFEDRGGRSVTLRPEGTAGVMRALLNTDVLNGVEQRVYYTGPMFRGERPAAGRRRQFHQIGAENVGRVAPELDAECIAMLLDFLGELGLSDAVLKLNTRGVAADRPAAAAALKDYFSRHLDVLCDDCKKRLEGNVWRILDCKQAACREVIAGVPDYAGMFSAESRAYFEEVCRRLDWLGIRYEIDPFLVRGLDYYVHTVFEITHAGLGAQNAVAGGGRYELLLPGESKPVVGVGFAAGMERLLMARESLGLTAAAPELSMVFVAALGDRAEEFKVKFAQQLRHDGVAVMTEPAGKSLKAQMRAANRVNARIAVIAGDEELARGVAVLRDLGSAEQREVGLAELARAVRDALGC</sequence>
<evidence type="ECO:0000259" key="10">
    <source>
        <dbReference type="PROSITE" id="PS50862"/>
    </source>
</evidence>
<dbReference type="EC" id="6.1.1.21" evidence="2"/>
<name>A0A644ZL75_9ZZZZ</name>
<keyword evidence="3 11" id="KW-0436">Ligase</keyword>
<dbReference type="Pfam" id="PF13393">
    <property type="entry name" value="tRNA-synt_His"/>
    <property type="match status" value="1"/>
</dbReference>
<evidence type="ECO:0000256" key="2">
    <source>
        <dbReference type="ARBA" id="ARBA00012815"/>
    </source>
</evidence>
<dbReference type="EMBL" id="VSSQ01008312">
    <property type="protein sequence ID" value="MPM38514.1"/>
    <property type="molecule type" value="Genomic_DNA"/>
</dbReference>
<dbReference type="CDD" id="cd00773">
    <property type="entry name" value="HisRS-like_core"/>
    <property type="match status" value="1"/>
</dbReference>
<dbReference type="InterPro" id="IPR041715">
    <property type="entry name" value="HisRS-like_core"/>
</dbReference>
<dbReference type="CDD" id="cd00859">
    <property type="entry name" value="HisRS_anticodon"/>
    <property type="match status" value="1"/>
</dbReference>
<dbReference type="GO" id="GO:0005737">
    <property type="term" value="C:cytoplasm"/>
    <property type="evidence" value="ECO:0007669"/>
    <property type="project" value="InterPro"/>
</dbReference>
<proteinExistence type="inferred from homology"/>
<dbReference type="PIRSF" id="PIRSF001549">
    <property type="entry name" value="His-tRNA_synth"/>
    <property type="match status" value="1"/>
</dbReference>